<sequence length="339" mass="38257">MALLIMTVVQRGFPMTFDLELNNPSLFWTVQGEEDLPLPMPLIESNPLLSSILPFTRYFELYSNYVGARFAIWVTVPPNYATHSDCCYPVIYLTDGNVTVPQTATYQLLSIDPIYPIRPFILVGVGYAGEDARYQLALRARDLRPPGEPIPKGVSEASMQRLVELGILDSVGVKFYLHYLNNSAGDQFHAFLSEELHPRLVEQYRIEPDTAGLFGYSYGGLFSTYVALQQSPLFHRIGAGSPGLIPQQSKIFELYQAELDNAADHAHRWFHLTVCQSELMNCSYYYSLVGQGTVALLELLRHSPLKKLRFSSQIIAQESHNTGFMASWFSFLRTCYAAK</sequence>
<dbReference type="Gene3D" id="3.40.50.1820">
    <property type="entry name" value="alpha/beta hydrolase"/>
    <property type="match status" value="1"/>
</dbReference>
<organism evidence="3 4">
    <name type="scientific">Microcystis aeruginosa Ma_MB_S_20031200_S102</name>
    <dbReference type="NCBI Taxonomy" id="2486254"/>
    <lineage>
        <taxon>Bacteria</taxon>
        <taxon>Bacillati</taxon>
        <taxon>Cyanobacteriota</taxon>
        <taxon>Cyanophyceae</taxon>
        <taxon>Oscillatoriophycideae</taxon>
        <taxon>Chroococcales</taxon>
        <taxon>Microcystaceae</taxon>
        <taxon>Microcystis</taxon>
    </lineage>
</organism>
<dbReference type="InterPro" id="IPR029058">
    <property type="entry name" value="AB_hydrolase_fold"/>
</dbReference>
<dbReference type="Proteomes" id="UP000317708">
    <property type="component" value="Unassembled WGS sequence"/>
</dbReference>
<gene>
    <name evidence="3" type="ORF">EWV92_15885</name>
</gene>
<comment type="similarity">
    <text evidence="1">Belongs to the esterase D family.</text>
</comment>
<reference evidence="3 4" key="1">
    <citation type="submission" date="2019-01" db="EMBL/GenBank/DDBJ databases">
        <title>Coherence of Microcystis species and biogeography revealed through population genomics.</title>
        <authorList>
            <person name="Perez-Carrascal O.M."/>
            <person name="Terrat Y."/>
            <person name="Giani A."/>
            <person name="Fortin N."/>
            <person name="Tromas N."/>
            <person name="Shapiro B.J."/>
        </authorList>
    </citation>
    <scope>NUCLEOTIDE SEQUENCE [LARGE SCALE GENOMIC DNA]</scope>
    <source>
        <strain evidence="3">Ma_MB_S_20031200_S102</strain>
    </source>
</reference>
<proteinExistence type="inferred from homology"/>
<dbReference type="InterPro" id="IPR000801">
    <property type="entry name" value="Esterase-like"/>
</dbReference>
<keyword evidence="2 3" id="KW-0378">Hydrolase</keyword>
<dbReference type="InterPro" id="IPR052558">
    <property type="entry name" value="Siderophore_Hydrolase_D"/>
</dbReference>
<protein>
    <submittedName>
        <fullName evidence="3">Alpha/beta hydrolase</fullName>
    </submittedName>
</protein>
<dbReference type="AlphaFoldDB" id="A0A552EIE3"/>
<evidence type="ECO:0000256" key="2">
    <source>
        <dbReference type="ARBA" id="ARBA00022801"/>
    </source>
</evidence>
<dbReference type="EMBL" id="SFBI01000138">
    <property type="protein sequence ID" value="TRU34183.1"/>
    <property type="molecule type" value="Genomic_DNA"/>
</dbReference>
<name>A0A552EIE3_MICAE</name>
<evidence type="ECO:0000313" key="4">
    <source>
        <dbReference type="Proteomes" id="UP000317708"/>
    </source>
</evidence>
<evidence type="ECO:0000256" key="1">
    <source>
        <dbReference type="ARBA" id="ARBA00005622"/>
    </source>
</evidence>
<dbReference type="GO" id="GO:0016788">
    <property type="term" value="F:hydrolase activity, acting on ester bonds"/>
    <property type="evidence" value="ECO:0007669"/>
    <property type="project" value="TreeGrafter"/>
</dbReference>
<dbReference type="SUPFAM" id="SSF53474">
    <property type="entry name" value="alpha/beta-Hydrolases"/>
    <property type="match status" value="1"/>
</dbReference>
<accession>A0A552EIE3</accession>
<dbReference type="Pfam" id="PF00756">
    <property type="entry name" value="Esterase"/>
    <property type="match status" value="1"/>
</dbReference>
<evidence type="ECO:0000313" key="3">
    <source>
        <dbReference type="EMBL" id="TRU34183.1"/>
    </source>
</evidence>
<dbReference type="PANTHER" id="PTHR40841:SF2">
    <property type="entry name" value="SIDEROPHORE-DEGRADING ESTERASE (EUROFUNG)"/>
    <property type="match status" value="1"/>
</dbReference>
<dbReference type="PANTHER" id="PTHR40841">
    <property type="entry name" value="SIDEROPHORE TRIACETYLFUSARININE C ESTERASE"/>
    <property type="match status" value="1"/>
</dbReference>
<comment type="caution">
    <text evidence="3">The sequence shown here is derived from an EMBL/GenBank/DDBJ whole genome shotgun (WGS) entry which is preliminary data.</text>
</comment>